<dbReference type="SUPFAM" id="SSF51182">
    <property type="entry name" value="RmlC-like cupins"/>
    <property type="match status" value="1"/>
</dbReference>
<dbReference type="CDD" id="cd02228">
    <property type="entry name" value="cupin_EutQ"/>
    <property type="match status" value="1"/>
</dbReference>
<dbReference type="EMBL" id="JBHRXE010000001">
    <property type="protein sequence ID" value="MFC3567893.1"/>
    <property type="molecule type" value="Genomic_DNA"/>
</dbReference>
<dbReference type="InterPro" id="IPR011051">
    <property type="entry name" value="RmlC_Cupin_sf"/>
</dbReference>
<protein>
    <submittedName>
        <fullName evidence="1">Cupin domain-containing protein</fullName>
    </submittedName>
</protein>
<evidence type="ECO:0000313" key="1">
    <source>
        <dbReference type="EMBL" id="MFC3567893.1"/>
    </source>
</evidence>
<evidence type="ECO:0000313" key="2">
    <source>
        <dbReference type="Proteomes" id="UP001595596"/>
    </source>
</evidence>
<dbReference type="PANTHER" id="PTHR36169">
    <property type="entry name" value="ETHANOLAMINE UTILIZATION PROTEIN EUTQ"/>
    <property type="match status" value="1"/>
</dbReference>
<sequence>MTQFTRAAGMAIATVSMWLGGMVSAEDAAQITHIDDAQSMEIAPMETPGVNAFLQDVVGSDNPDKPITCGFFRLEASAEPLVYTYDYDETKLILEGEITVSDGTNSFDATAGDVLLLPKGAKVTFTTKTAGKAYVCGARLRDTA</sequence>
<keyword evidence="2" id="KW-1185">Reference proteome</keyword>
<accession>A0ABV7RUL1</accession>
<dbReference type="Pfam" id="PF06249">
    <property type="entry name" value="EutQ"/>
    <property type="match status" value="1"/>
</dbReference>
<reference evidence="2" key="1">
    <citation type="journal article" date="2019" name="Int. J. Syst. Evol. Microbiol.">
        <title>The Global Catalogue of Microorganisms (GCM) 10K type strain sequencing project: providing services to taxonomists for standard genome sequencing and annotation.</title>
        <authorList>
            <consortium name="The Broad Institute Genomics Platform"/>
            <consortium name="The Broad Institute Genome Sequencing Center for Infectious Disease"/>
            <person name="Wu L."/>
            <person name="Ma J."/>
        </authorList>
    </citation>
    <scope>NUCLEOTIDE SEQUENCE [LARGE SCALE GENOMIC DNA]</scope>
    <source>
        <strain evidence="2">VKM B-3226</strain>
    </source>
</reference>
<gene>
    <name evidence="1" type="ORF">ACFOMP_00290</name>
</gene>
<dbReference type="RefSeq" id="WP_289896419.1">
    <property type="nucleotide sequence ID" value="NZ_JBHRXE010000001.1"/>
</dbReference>
<dbReference type="Proteomes" id="UP001595596">
    <property type="component" value="Unassembled WGS sequence"/>
</dbReference>
<dbReference type="PANTHER" id="PTHR36169:SF1">
    <property type="entry name" value="ACETATE KINASE EUTQ"/>
    <property type="match status" value="1"/>
</dbReference>
<comment type="caution">
    <text evidence="1">The sequence shown here is derived from an EMBL/GenBank/DDBJ whole genome shotgun (WGS) entry which is preliminary data.</text>
</comment>
<dbReference type="InterPro" id="IPR014710">
    <property type="entry name" value="RmlC-like_jellyroll"/>
</dbReference>
<dbReference type="Gene3D" id="2.60.120.10">
    <property type="entry name" value="Jelly Rolls"/>
    <property type="match status" value="1"/>
</dbReference>
<dbReference type="InterPro" id="IPR010424">
    <property type="entry name" value="EutQ"/>
</dbReference>
<organism evidence="1 2">
    <name type="scientific">Paracoccus simplex</name>
    <dbReference type="NCBI Taxonomy" id="2086346"/>
    <lineage>
        <taxon>Bacteria</taxon>
        <taxon>Pseudomonadati</taxon>
        <taxon>Pseudomonadota</taxon>
        <taxon>Alphaproteobacteria</taxon>
        <taxon>Rhodobacterales</taxon>
        <taxon>Paracoccaceae</taxon>
        <taxon>Paracoccus</taxon>
    </lineage>
</organism>
<proteinExistence type="predicted"/>
<name>A0ABV7RUL1_9RHOB</name>